<evidence type="ECO:0000256" key="7">
    <source>
        <dbReference type="ARBA" id="ARBA00022898"/>
    </source>
</evidence>
<dbReference type="Proteomes" id="UP000095229">
    <property type="component" value="Unassembled WGS sequence"/>
</dbReference>
<evidence type="ECO:0000313" key="11">
    <source>
        <dbReference type="Proteomes" id="UP000095229"/>
    </source>
</evidence>
<accession>A0A1E5JUM7</accession>
<dbReference type="GO" id="GO:0006520">
    <property type="term" value="P:amino acid metabolic process"/>
    <property type="evidence" value="ECO:0007669"/>
    <property type="project" value="InterPro"/>
</dbReference>
<proteinExistence type="inferred from homology"/>
<dbReference type="InterPro" id="IPR000634">
    <property type="entry name" value="Ser/Thr_deHydtase_PyrdxlP-BS"/>
</dbReference>
<dbReference type="AlphaFoldDB" id="A0A1E5JUM7"/>
<sequence length="338" mass="37703">MTYKPLPPKAVQDAYNRIFPHIRRTPNLHSDLLNSFLKHEIRFKIEGLQSTGAFKIRGALNTLLSLEEQHCLPKEIVTFSSGNHAQAVAWVGRKFGIKTTIFLPFFTSKIKQQATISYGAKVIYTASRSEAEERAAEMGNKSAYLIHPYDDDMVIAGQGTACLEALQEEFKPNAIFAPCGGGGLLSGTYLAAQLLSPASLIYAGEPSQANDATLSYRQGKIIRYKDSPDTIADGARALAISERTFHYLKKINGFYEVTESEILYWTQWLIHLLKVAVEPTSALAMGAAYKWIMEQTEPQKILVIISGGNIAPETYHTIWKENHLEKIPDCPKQVFLHI</sequence>
<dbReference type="GO" id="GO:0008721">
    <property type="term" value="F:D-serine ammonia-lyase activity"/>
    <property type="evidence" value="ECO:0007669"/>
    <property type="project" value="TreeGrafter"/>
</dbReference>
<keyword evidence="11" id="KW-1185">Reference proteome</keyword>
<dbReference type="PANTHER" id="PTHR43050:SF1">
    <property type="entry name" value="SERINE RACEMASE"/>
    <property type="match status" value="1"/>
</dbReference>
<dbReference type="SUPFAM" id="SSF53686">
    <property type="entry name" value="Tryptophan synthase beta subunit-like PLP-dependent enzymes"/>
    <property type="match status" value="1"/>
</dbReference>
<evidence type="ECO:0000256" key="2">
    <source>
        <dbReference type="ARBA" id="ARBA00001933"/>
    </source>
</evidence>
<dbReference type="EMBL" id="LSOG01000021">
    <property type="protein sequence ID" value="OEH48254.1"/>
    <property type="molecule type" value="Genomic_DNA"/>
</dbReference>
<dbReference type="CDD" id="cd01562">
    <property type="entry name" value="Thr-dehyd"/>
    <property type="match status" value="1"/>
</dbReference>
<comment type="cofactor">
    <cofactor evidence="1">
        <name>Ca(2+)</name>
        <dbReference type="ChEBI" id="CHEBI:29108"/>
    </cofactor>
</comment>
<dbReference type="GO" id="GO:0005524">
    <property type="term" value="F:ATP binding"/>
    <property type="evidence" value="ECO:0007669"/>
    <property type="project" value="TreeGrafter"/>
</dbReference>
<comment type="cofactor">
    <cofactor evidence="2">
        <name>pyridoxal 5'-phosphate</name>
        <dbReference type="ChEBI" id="CHEBI:597326"/>
    </cofactor>
</comment>
<dbReference type="STRING" id="45071.Lpar_1125"/>
<name>A0A1E5JUM7_9GAMM</name>
<dbReference type="InterPro" id="IPR001926">
    <property type="entry name" value="TrpB-like_PALP"/>
</dbReference>
<dbReference type="GO" id="GO:0030170">
    <property type="term" value="F:pyridoxal phosphate binding"/>
    <property type="evidence" value="ECO:0007669"/>
    <property type="project" value="InterPro"/>
</dbReference>
<keyword evidence="6" id="KW-0460">Magnesium</keyword>
<evidence type="ECO:0000259" key="9">
    <source>
        <dbReference type="Pfam" id="PF00291"/>
    </source>
</evidence>
<dbReference type="OrthoDB" id="9811476at2"/>
<dbReference type="GO" id="GO:0018114">
    <property type="term" value="F:threonine racemase activity"/>
    <property type="evidence" value="ECO:0007669"/>
    <property type="project" value="TreeGrafter"/>
</dbReference>
<evidence type="ECO:0000313" key="10">
    <source>
        <dbReference type="EMBL" id="OEH48254.1"/>
    </source>
</evidence>
<keyword evidence="7" id="KW-0663">Pyridoxal phosphate</keyword>
<feature type="domain" description="Tryptophan synthase beta chain-like PALP" evidence="9">
    <location>
        <begin position="18"/>
        <end position="307"/>
    </location>
</feature>
<protein>
    <submittedName>
        <fullName evidence="10">L-threonine dehydratase catabolic TdcB</fullName>
    </submittedName>
</protein>
<gene>
    <name evidence="10" type="primary">tdcB_1</name>
    <name evidence="10" type="ORF">lpari_00746</name>
</gene>
<dbReference type="FunFam" id="3.40.50.1100:FF:000005">
    <property type="entry name" value="Threonine dehydratase catabolic"/>
    <property type="match status" value="1"/>
</dbReference>
<dbReference type="GO" id="GO:0000287">
    <property type="term" value="F:magnesium ion binding"/>
    <property type="evidence" value="ECO:0007669"/>
    <property type="project" value="TreeGrafter"/>
</dbReference>
<comment type="caution">
    <text evidence="10">The sequence shown here is derived from an EMBL/GenBank/DDBJ whole genome shotgun (WGS) entry which is preliminary data.</text>
</comment>
<dbReference type="RefSeq" id="WP_058517008.1">
    <property type="nucleotide sequence ID" value="NZ_CAAAIE010000006.1"/>
</dbReference>
<dbReference type="GO" id="GO:0030378">
    <property type="term" value="F:serine racemase activity"/>
    <property type="evidence" value="ECO:0007669"/>
    <property type="project" value="TreeGrafter"/>
</dbReference>
<evidence type="ECO:0000256" key="5">
    <source>
        <dbReference type="ARBA" id="ARBA00010869"/>
    </source>
</evidence>
<organism evidence="10 11">
    <name type="scientific">Legionella parisiensis</name>
    <dbReference type="NCBI Taxonomy" id="45071"/>
    <lineage>
        <taxon>Bacteria</taxon>
        <taxon>Pseudomonadati</taxon>
        <taxon>Pseudomonadota</taxon>
        <taxon>Gammaproteobacteria</taxon>
        <taxon>Legionellales</taxon>
        <taxon>Legionellaceae</taxon>
        <taxon>Legionella</taxon>
    </lineage>
</organism>
<evidence type="ECO:0000256" key="3">
    <source>
        <dbReference type="ARBA" id="ARBA00001936"/>
    </source>
</evidence>
<dbReference type="NCBIfam" id="NF005147">
    <property type="entry name" value="PRK06608.1"/>
    <property type="match status" value="1"/>
</dbReference>
<comment type="cofactor">
    <cofactor evidence="3">
        <name>Mn(2+)</name>
        <dbReference type="ChEBI" id="CHEBI:29035"/>
    </cofactor>
</comment>
<dbReference type="PANTHER" id="PTHR43050">
    <property type="entry name" value="SERINE / THREONINE RACEMASE FAMILY MEMBER"/>
    <property type="match status" value="1"/>
</dbReference>
<dbReference type="Gene3D" id="3.40.50.1100">
    <property type="match status" value="2"/>
</dbReference>
<reference evidence="10 11" key="1">
    <citation type="submission" date="2016-02" db="EMBL/GenBank/DDBJ databases">
        <title>Secondary metabolites in Legionella.</title>
        <authorList>
            <person name="Tobias N.J."/>
            <person name="Bode H.B."/>
        </authorList>
    </citation>
    <scope>NUCLEOTIDE SEQUENCE [LARGE SCALE GENOMIC DNA]</scope>
    <source>
        <strain evidence="10 11">DSM 19216</strain>
    </source>
</reference>
<dbReference type="PROSITE" id="PS00165">
    <property type="entry name" value="DEHYDRATASE_SER_THR"/>
    <property type="match status" value="1"/>
</dbReference>
<keyword evidence="8" id="KW-0456">Lyase</keyword>
<evidence type="ECO:0000256" key="1">
    <source>
        <dbReference type="ARBA" id="ARBA00001913"/>
    </source>
</evidence>
<evidence type="ECO:0000256" key="8">
    <source>
        <dbReference type="ARBA" id="ARBA00023239"/>
    </source>
</evidence>
<dbReference type="Pfam" id="PF00291">
    <property type="entry name" value="PALP"/>
    <property type="match status" value="1"/>
</dbReference>
<dbReference type="InterPro" id="IPR036052">
    <property type="entry name" value="TrpB-like_PALP_sf"/>
</dbReference>
<comment type="cofactor">
    <cofactor evidence="4">
        <name>Mg(2+)</name>
        <dbReference type="ChEBI" id="CHEBI:18420"/>
    </cofactor>
</comment>
<dbReference type="PATRIC" id="fig|45071.6.peg.1217"/>
<comment type="similarity">
    <text evidence="5">Belongs to the serine/threonine dehydratase family.</text>
</comment>
<evidence type="ECO:0000256" key="4">
    <source>
        <dbReference type="ARBA" id="ARBA00001946"/>
    </source>
</evidence>
<dbReference type="GO" id="GO:0003941">
    <property type="term" value="F:L-serine ammonia-lyase activity"/>
    <property type="evidence" value="ECO:0007669"/>
    <property type="project" value="TreeGrafter"/>
</dbReference>
<evidence type="ECO:0000256" key="6">
    <source>
        <dbReference type="ARBA" id="ARBA00022842"/>
    </source>
</evidence>